<evidence type="ECO:0000313" key="1">
    <source>
        <dbReference type="EMBL" id="MCH87938.1"/>
    </source>
</evidence>
<dbReference type="Proteomes" id="UP000265520">
    <property type="component" value="Unassembled WGS sequence"/>
</dbReference>
<dbReference type="AlphaFoldDB" id="A0A392MMR6"/>
<feature type="non-terminal residue" evidence="1">
    <location>
        <position position="239"/>
    </location>
</feature>
<accession>A0A392MMR6</accession>
<proteinExistence type="predicted"/>
<keyword evidence="2" id="KW-1185">Reference proteome</keyword>
<dbReference type="EMBL" id="LXQA010013189">
    <property type="protein sequence ID" value="MCH87938.1"/>
    <property type="molecule type" value="Genomic_DNA"/>
</dbReference>
<reference evidence="1 2" key="1">
    <citation type="journal article" date="2018" name="Front. Plant Sci.">
        <title>Red Clover (Trifolium pratense) and Zigzag Clover (T. medium) - A Picture of Genomic Similarities and Differences.</title>
        <authorList>
            <person name="Dluhosova J."/>
            <person name="Istvanek J."/>
            <person name="Nedelnik J."/>
            <person name="Repkova J."/>
        </authorList>
    </citation>
    <scope>NUCLEOTIDE SEQUENCE [LARGE SCALE GENOMIC DNA]</scope>
    <source>
        <strain evidence="2">cv. 10/8</strain>
        <tissue evidence="1">Leaf</tissue>
    </source>
</reference>
<gene>
    <name evidence="1" type="ORF">A2U01_0008819</name>
</gene>
<protein>
    <submittedName>
        <fullName evidence="1">Uncharacterized protein</fullName>
    </submittedName>
</protein>
<name>A0A392MMR6_9FABA</name>
<comment type="caution">
    <text evidence="1">The sequence shown here is derived from an EMBL/GenBank/DDBJ whole genome shotgun (WGS) entry which is preliminary data.</text>
</comment>
<evidence type="ECO:0000313" key="2">
    <source>
        <dbReference type="Proteomes" id="UP000265520"/>
    </source>
</evidence>
<sequence length="239" mass="26905">MKNQQLQENVKMCEESMIRHMEYHETQMGHLTDKIKRMDVELNMHKEVFNLSKHDAARWQKGFTELAYLSDLTMDQLPQKLKMVETELPFFNAPDGIRSFMEYCRKTLGEYKNKIIRARKGCIPDTDTGLETSQGKLDQIADKLDRVLEVLTNLNLHSQHVMGLNVAVVGANPSADLSSSKVTWPPSDLPVGYTSSGYIHPSNEGSAADQVIQVPIGTGTEFFANHPRAHQVLPRAAVP</sequence>
<organism evidence="1 2">
    <name type="scientific">Trifolium medium</name>
    <dbReference type="NCBI Taxonomy" id="97028"/>
    <lineage>
        <taxon>Eukaryota</taxon>
        <taxon>Viridiplantae</taxon>
        <taxon>Streptophyta</taxon>
        <taxon>Embryophyta</taxon>
        <taxon>Tracheophyta</taxon>
        <taxon>Spermatophyta</taxon>
        <taxon>Magnoliopsida</taxon>
        <taxon>eudicotyledons</taxon>
        <taxon>Gunneridae</taxon>
        <taxon>Pentapetalae</taxon>
        <taxon>rosids</taxon>
        <taxon>fabids</taxon>
        <taxon>Fabales</taxon>
        <taxon>Fabaceae</taxon>
        <taxon>Papilionoideae</taxon>
        <taxon>50 kb inversion clade</taxon>
        <taxon>NPAAA clade</taxon>
        <taxon>Hologalegina</taxon>
        <taxon>IRL clade</taxon>
        <taxon>Trifolieae</taxon>
        <taxon>Trifolium</taxon>
    </lineage>
</organism>